<gene>
    <name evidence="1" type="ORF">BBA_04605</name>
</gene>
<organism evidence="1 2">
    <name type="scientific">Beauveria bassiana (strain ARSEF 2860)</name>
    <name type="common">White muscardine disease fungus</name>
    <name type="synonym">Tritirachium shiotae</name>
    <dbReference type="NCBI Taxonomy" id="655819"/>
    <lineage>
        <taxon>Eukaryota</taxon>
        <taxon>Fungi</taxon>
        <taxon>Dikarya</taxon>
        <taxon>Ascomycota</taxon>
        <taxon>Pezizomycotina</taxon>
        <taxon>Sordariomycetes</taxon>
        <taxon>Hypocreomycetidae</taxon>
        <taxon>Hypocreales</taxon>
        <taxon>Cordycipitaceae</taxon>
        <taxon>Beauveria</taxon>
    </lineage>
</organism>
<protein>
    <submittedName>
        <fullName evidence="1">Uncharacterized protein</fullName>
    </submittedName>
</protein>
<dbReference type="RefSeq" id="XP_008597924.1">
    <property type="nucleotide sequence ID" value="XM_008599702.1"/>
</dbReference>
<accession>J4W8Y3</accession>
<dbReference type="InParanoid" id="J4W8Y3"/>
<dbReference type="AlphaFoldDB" id="J4W8Y3"/>
<dbReference type="Proteomes" id="UP000002762">
    <property type="component" value="Unassembled WGS sequence"/>
</dbReference>
<reference evidence="1 2" key="1">
    <citation type="journal article" date="2012" name="Sci. Rep.">
        <title>Genomic perspectives on the evolution of fungal entomopathogenicity in Beauveria bassiana.</title>
        <authorList>
            <person name="Xiao G."/>
            <person name="Ying S.H."/>
            <person name="Zheng P."/>
            <person name="Wang Z.L."/>
            <person name="Zhang S."/>
            <person name="Xie X.Q."/>
            <person name="Shang Y."/>
            <person name="St Leger R.J."/>
            <person name="Zhao G.P."/>
            <person name="Wang C."/>
            <person name="Feng M.G."/>
        </authorList>
    </citation>
    <scope>NUCLEOTIDE SEQUENCE [LARGE SCALE GENOMIC DNA]</scope>
    <source>
        <strain evidence="1 2">ARSEF 2860</strain>
    </source>
</reference>
<evidence type="ECO:0000313" key="2">
    <source>
        <dbReference type="Proteomes" id="UP000002762"/>
    </source>
</evidence>
<proteinExistence type="predicted"/>
<dbReference type="EMBL" id="JH725159">
    <property type="protein sequence ID" value="EJP66665.1"/>
    <property type="molecule type" value="Genomic_DNA"/>
</dbReference>
<name>J4W8Y3_BEAB2</name>
<keyword evidence="2" id="KW-1185">Reference proteome</keyword>
<evidence type="ECO:0000313" key="1">
    <source>
        <dbReference type="EMBL" id="EJP66665.1"/>
    </source>
</evidence>
<dbReference type="HOGENOM" id="CLU_2276967_0_0_1"/>
<dbReference type="GeneID" id="19887617"/>
<sequence>MEPPIQNVVQRWTSLVSKGRATGEWAKGWRGGGVVEEDEGGSTVRDSRAIVCRQLGKDTGSLERRRGNSSRFGRTRWKRGSEAHEKWYKMAWRGGRLDGEDA</sequence>